<organism evidence="2 3">
    <name type="scientific">Stylosanthes scabra</name>
    <dbReference type="NCBI Taxonomy" id="79078"/>
    <lineage>
        <taxon>Eukaryota</taxon>
        <taxon>Viridiplantae</taxon>
        <taxon>Streptophyta</taxon>
        <taxon>Embryophyta</taxon>
        <taxon>Tracheophyta</taxon>
        <taxon>Spermatophyta</taxon>
        <taxon>Magnoliopsida</taxon>
        <taxon>eudicotyledons</taxon>
        <taxon>Gunneridae</taxon>
        <taxon>Pentapetalae</taxon>
        <taxon>rosids</taxon>
        <taxon>fabids</taxon>
        <taxon>Fabales</taxon>
        <taxon>Fabaceae</taxon>
        <taxon>Papilionoideae</taxon>
        <taxon>50 kb inversion clade</taxon>
        <taxon>dalbergioids sensu lato</taxon>
        <taxon>Dalbergieae</taxon>
        <taxon>Pterocarpus clade</taxon>
        <taxon>Stylosanthes</taxon>
    </lineage>
</organism>
<evidence type="ECO:0000256" key="1">
    <source>
        <dbReference type="SAM" id="MobiDB-lite"/>
    </source>
</evidence>
<keyword evidence="3" id="KW-1185">Reference proteome</keyword>
<evidence type="ECO:0000313" key="2">
    <source>
        <dbReference type="EMBL" id="MED6169998.1"/>
    </source>
</evidence>
<feature type="region of interest" description="Disordered" evidence="1">
    <location>
        <begin position="37"/>
        <end position="65"/>
    </location>
</feature>
<accession>A0ABU6VDH2</accession>
<protein>
    <submittedName>
        <fullName evidence="2">Uncharacterized protein</fullName>
    </submittedName>
</protein>
<feature type="compositionally biased region" description="Low complexity" evidence="1">
    <location>
        <begin position="51"/>
        <end position="62"/>
    </location>
</feature>
<proteinExistence type="predicted"/>
<gene>
    <name evidence="2" type="ORF">PIB30_026454</name>
</gene>
<dbReference type="Proteomes" id="UP001341840">
    <property type="component" value="Unassembled WGS sequence"/>
</dbReference>
<sequence length="137" mass="14388">MAVMWLAPPRDRMGVCGEVSLSKAKGTSTQQPTIVLSTDDNDVHTPKTNMVDSSESVSTDSSAGGLKVRGAARFVPMPASFVTGSRRSKRLRMGTITQELKDINEFMSNQVFMKNPVGGAAGSPVVGSNSAGATPSR</sequence>
<comment type="caution">
    <text evidence="2">The sequence shown here is derived from an EMBL/GenBank/DDBJ whole genome shotgun (WGS) entry which is preliminary data.</text>
</comment>
<feature type="region of interest" description="Disordered" evidence="1">
    <location>
        <begin position="117"/>
        <end position="137"/>
    </location>
</feature>
<name>A0ABU6VDH2_9FABA</name>
<reference evidence="2 3" key="1">
    <citation type="journal article" date="2023" name="Plants (Basel)">
        <title>Bridging the Gap: Combining Genomics and Transcriptomics Approaches to Understand Stylosanthes scabra, an Orphan Legume from the Brazilian Caatinga.</title>
        <authorList>
            <person name="Ferreira-Neto J.R.C."/>
            <person name="da Silva M.D."/>
            <person name="Binneck E."/>
            <person name="de Melo N.F."/>
            <person name="da Silva R.H."/>
            <person name="de Melo A.L.T.M."/>
            <person name="Pandolfi V."/>
            <person name="Bustamante F.O."/>
            <person name="Brasileiro-Vidal A.C."/>
            <person name="Benko-Iseppon A.M."/>
        </authorList>
    </citation>
    <scope>NUCLEOTIDE SEQUENCE [LARGE SCALE GENOMIC DNA]</scope>
    <source>
        <tissue evidence="2">Leaves</tissue>
    </source>
</reference>
<dbReference type="EMBL" id="JASCZI010151134">
    <property type="protein sequence ID" value="MED6169998.1"/>
    <property type="molecule type" value="Genomic_DNA"/>
</dbReference>
<evidence type="ECO:0000313" key="3">
    <source>
        <dbReference type="Proteomes" id="UP001341840"/>
    </source>
</evidence>